<gene>
    <name evidence="3" type="ORF">JAO82_13525</name>
</gene>
<dbReference type="SUPFAM" id="SSF56349">
    <property type="entry name" value="DNA breaking-rejoining enzymes"/>
    <property type="match status" value="1"/>
</dbReference>
<protein>
    <submittedName>
        <fullName evidence="3">Site-specific integrase</fullName>
    </submittedName>
</protein>
<dbReference type="GO" id="GO:0006310">
    <property type="term" value="P:DNA recombination"/>
    <property type="evidence" value="ECO:0007669"/>
    <property type="project" value="UniProtKB-KW"/>
</dbReference>
<dbReference type="PROSITE" id="PS51898">
    <property type="entry name" value="TYR_RECOMBINASE"/>
    <property type="match status" value="1"/>
</dbReference>
<reference evidence="3" key="1">
    <citation type="submission" date="2020-12" db="EMBL/GenBank/DDBJ databases">
        <title>Pontibaca salina gen. nov., sp. nov., isolated from marine sediment.</title>
        <authorList>
            <person name="Bo J."/>
            <person name="Wang S."/>
            <person name="Song X."/>
            <person name="Du Z."/>
        </authorList>
    </citation>
    <scope>NUCLEOTIDE SEQUENCE</scope>
    <source>
        <strain evidence="3">S1109L</strain>
    </source>
</reference>
<feature type="domain" description="Tyr recombinase" evidence="2">
    <location>
        <begin position="33"/>
        <end position="240"/>
    </location>
</feature>
<name>A0A934M4G9_9RHOB</name>
<dbReference type="Proteomes" id="UP000613255">
    <property type="component" value="Unassembled WGS sequence"/>
</dbReference>
<evidence type="ECO:0000313" key="4">
    <source>
        <dbReference type="Proteomes" id="UP000613255"/>
    </source>
</evidence>
<evidence type="ECO:0000259" key="2">
    <source>
        <dbReference type="PROSITE" id="PS51898"/>
    </source>
</evidence>
<dbReference type="InterPro" id="IPR002104">
    <property type="entry name" value="Integrase_catalytic"/>
</dbReference>
<keyword evidence="4" id="KW-1185">Reference proteome</keyword>
<evidence type="ECO:0000256" key="1">
    <source>
        <dbReference type="ARBA" id="ARBA00023172"/>
    </source>
</evidence>
<accession>A0A934M4G9</accession>
<dbReference type="Gene3D" id="1.10.443.10">
    <property type="entry name" value="Intergrase catalytic core"/>
    <property type="match status" value="1"/>
</dbReference>
<organism evidence="3 4">
    <name type="scientific">Pontibaca salina</name>
    <dbReference type="NCBI Taxonomy" id="2795731"/>
    <lineage>
        <taxon>Bacteria</taxon>
        <taxon>Pseudomonadati</taxon>
        <taxon>Pseudomonadota</taxon>
        <taxon>Alphaproteobacteria</taxon>
        <taxon>Rhodobacterales</taxon>
        <taxon>Roseobacteraceae</taxon>
        <taxon>Pontibaca</taxon>
    </lineage>
</organism>
<dbReference type="EMBL" id="JAEIJD010000016">
    <property type="protein sequence ID" value="MBI6630899.1"/>
    <property type="molecule type" value="Genomic_DNA"/>
</dbReference>
<dbReference type="RefSeq" id="WP_198686925.1">
    <property type="nucleotide sequence ID" value="NZ_JAEIJD010000016.1"/>
</dbReference>
<dbReference type="GO" id="GO:0015074">
    <property type="term" value="P:DNA integration"/>
    <property type="evidence" value="ECO:0007669"/>
    <property type="project" value="InterPro"/>
</dbReference>
<dbReference type="AlphaFoldDB" id="A0A934M4G9"/>
<sequence>MEPPKALTYKELERHIQAQQPDDELYIRVTKPKLRMPWSEERLAKFLTCPIYTGCFSEHRRWKRGSMIIRDATYWVPLIVLTLGSRIAEILLLKRTDIRFRNNAYCFAIGSGLEQPGKTEDSKRIVPIPQLLLDLGFIEWFQALPDSHGVLLFPEAARRTTSGDVTSAFGKHLRRILERLDLADFDEDFYAMRKTLLSMLRSASVSDGQRQAIAGHKHGSILNVHYTAHQTHDLKAAVDKADFKLEIGRRRKYGFPVILRCNLAQQEELKVDVTINDDGQAASVRIQTESATDPVFEFVKQPNSTANTLRQVARELRDIVSGRSLRLPKDVMKRGAFEHFLALA</sequence>
<dbReference type="CDD" id="cd01184">
    <property type="entry name" value="INT_C_like_1"/>
    <property type="match status" value="1"/>
</dbReference>
<dbReference type="InterPro" id="IPR013762">
    <property type="entry name" value="Integrase-like_cat_sf"/>
</dbReference>
<proteinExistence type="predicted"/>
<dbReference type="InterPro" id="IPR011010">
    <property type="entry name" value="DNA_brk_join_enz"/>
</dbReference>
<dbReference type="GO" id="GO:0003677">
    <property type="term" value="F:DNA binding"/>
    <property type="evidence" value="ECO:0007669"/>
    <property type="project" value="InterPro"/>
</dbReference>
<comment type="caution">
    <text evidence="3">The sequence shown here is derived from an EMBL/GenBank/DDBJ whole genome shotgun (WGS) entry which is preliminary data.</text>
</comment>
<evidence type="ECO:0000313" key="3">
    <source>
        <dbReference type="EMBL" id="MBI6630899.1"/>
    </source>
</evidence>
<keyword evidence="1" id="KW-0233">DNA recombination</keyword>